<dbReference type="InterPro" id="IPR051907">
    <property type="entry name" value="DoxX-like_oxidoreductase"/>
</dbReference>
<evidence type="ECO:0000313" key="9">
    <source>
        <dbReference type="Proteomes" id="UP001163266"/>
    </source>
</evidence>
<reference evidence="8" key="1">
    <citation type="submission" date="2022-10" db="EMBL/GenBank/DDBJ databases">
        <title>Complete genome sequence of Schlegelella aquatica LMG 23380.</title>
        <authorList>
            <person name="Musilova J."/>
            <person name="Kourilova X."/>
            <person name="Bezdicek M."/>
            <person name="Hermankova K."/>
            <person name="Obruca S."/>
            <person name="Sedlar K."/>
        </authorList>
    </citation>
    <scope>NUCLEOTIDE SEQUENCE</scope>
    <source>
        <strain evidence="8">LMG 23380</strain>
    </source>
</reference>
<dbReference type="Proteomes" id="UP001163266">
    <property type="component" value="Chromosome"/>
</dbReference>
<dbReference type="EMBL" id="CP110257">
    <property type="protein sequence ID" value="UZD56069.1"/>
    <property type="molecule type" value="Genomic_DNA"/>
</dbReference>
<name>A0ABY6MVN3_9BURK</name>
<comment type="subcellular location">
    <subcellularLocation>
        <location evidence="1">Cell membrane</location>
        <topology evidence="1">Multi-pass membrane protein</topology>
    </subcellularLocation>
</comment>
<feature type="transmembrane region" description="Helical" evidence="7">
    <location>
        <begin position="107"/>
        <end position="128"/>
    </location>
</feature>
<proteinExistence type="inferred from homology"/>
<evidence type="ECO:0000256" key="4">
    <source>
        <dbReference type="ARBA" id="ARBA00022692"/>
    </source>
</evidence>
<feature type="transmembrane region" description="Helical" evidence="7">
    <location>
        <begin position="12"/>
        <end position="36"/>
    </location>
</feature>
<keyword evidence="9" id="KW-1185">Reference proteome</keyword>
<evidence type="ECO:0000256" key="3">
    <source>
        <dbReference type="ARBA" id="ARBA00022475"/>
    </source>
</evidence>
<evidence type="ECO:0000256" key="2">
    <source>
        <dbReference type="ARBA" id="ARBA00006679"/>
    </source>
</evidence>
<keyword evidence="6 7" id="KW-0472">Membrane</keyword>
<evidence type="ECO:0000256" key="6">
    <source>
        <dbReference type="ARBA" id="ARBA00023136"/>
    </source>
</evidence>
<gene>
    <name evidence="8" type="ORF">OMP39_05695</name>
</gene>
<protein>
    <submittedName>
        <fullName evidence="8">DoxX family protein</fullName>
    </submittedName>
</protein>
<feature type="transmembrane region" description="Helical" evidence="7">
    <location>
        <begin position="42"/>
        <end position="69"/>
    </location>
</feature>
<evidence type="ECO:0000256" key="7">
    <source>
        <dbReference type="SAM" id="Phobius"/>
    </source>
</evidence>
<evidence type="ECO:0000256" key="1">
    <source>
        <dbReference type="ARBA" id="ARBA00004651"/>
    </source>
</evidence>
<dbReference type="PANTHER" id="PTHR33452">
    <property type="entry name" value="OXIDOREDUCTASE CATD-RELATED"/>
    <property type="match status" value="1"/>
</dbReference>
<dbReference type="Pfam" id="PF07681">
    <property type="entry name" value="DoxX"/>
    <property type="match status" value="1"/>
</dbReference>
<dbReference type="InterPro" id="IPR032808">
    <property type="entry name" value="DoxX"/>
</dbReference>
<dbReference type="RefSeq" id="WP_264893863.1">
    <property type="nucleotide sequence ID" value="NZ_CP110257.1"/>
</dbReference>
<feature type="transmembrane region" description="Helical" evidence="7">
    <location>
        <begin position="76"/>
        <end position="92"/>
    </location>
</feature>
<keyword evidence="5 7" id="KW-1133">Transmembrane helix</keyword>
<keyword evidence="3" id="KW-1003">Cell membrane</keyword>
<organism evidence="8 9">
    <name type="scientific">Caldimonas aquatica</name>
    <dbReference type="NCBI Taxonomy" id="376175"/>
    <lineage>
        <taxon>Bacteria</taxon>
        <taxon>Pseudomonadati</taxon>
        <taxon>Pseudomonadota</taxon>
        <taxon>Betaproteobacteria</taxon>
        <taxon>Burkholderiales</taxon>
        <taxon>Sphaerotilaceae</taxon>
        <taxon>Caldimonas</taxon>
    </lineage>
</organism>
<dbReference type="PANTHER" id="PTHR33452:SF1">
    <property type="entry name" value="INNER MEMBRANE PROTEIN YPHA-RELATED"/>
    <property type="match status" value="1"/>
</dbReference>
<sequence length="154" mass="16129">MNPSSSSAQLGIALLRVSLGVMWIAHALLKLLVFTLPGTAQFFASVGFPGFLAYPVFAAELLGGIALVLGLYARQAALALVPVMAAAAWVHLPNGWVHTSPGGGWEYPVFLIAASIALWLIGDGAAAIKRSEWLVPLRELSRVSEAPRAGGLAK</sequence>
<keyword evidence="4 7" id="KW-0812">Transmembrane</keyword>
<evidence type="ECO:0000313" key="8">
    <source>
        <dbReference type="EMBL" id="UZD56069.1"/>
    </source>
</evidence>
<evidence type="ECO:0000256" key="5">
    <source>
        <dbReference type="ARBA" id="ARBA00022989"/>
    </source>
</evidence>
<comment type="similarity">
    <text evidence="2">Belongs to the DoxX family.</text>
</comment>
<accession>A0ABY6MVN3</accession>